<keyword evidence="2" id="KW-1185">Reference proteome</keyword>
<dbReference type="EMBL" id="JAJAGQ010000005">
    <property type="protein sequence ID" value="KAJ8562089.1"/>
    <property type="molecule type" value="Genomic_DNA"/>
</dbReference>
<organism evidence="1 2">
    <name type="scientific">Anisodus acutangulus</name>
    <dbReference type="NCBI Taxonomy" id="402998"/>
    <lineage>
        <taxon>Eukaryota</taxon>
        <taxon>Viridiplantae</taxon>
        <taxon>Streptophyta</taxon>
        <taxon>Embryophyta</taxon>
        <taxon>Tracheophyta</taxon>
        <taxon>Spermatophyta</taxon>
        <taxon>Magnoliopsida</taxon>
        <taxon>eudicotyledons</taxon>
        <taxon>Gunneridae</taxon>
        <taxon>Pentapetalae</taxon>
        <taxon>asterids</taxon>
        <taxon>lamiids</taxon>
        <taxon>Solanales</taxon>
        <taxon>Solanaceae</taxon>
        <taxon>Solanoideae</taxon>
        <taxon>Hyoscyameae</taxon>
        <taxon>Anisodus</taxon>
    </lineage>
</organism>
<gene>
    <name evidence="1" type="ORF">K7X08_011380</name>
</gene>
<dbReference type="AlphaFoldDB" id="A0A9Q1MKN0"/>
<dbReference type="Proteomes" id="UP001152561">
    <property type="component" value="Unassembled WGS sequence"/>
</dbReference>
<reference evidence="2" key="1">
    <citation type="journal article" date="2023" name="Proc. Natl. Acad. Sci. U.S.A.">
        <title>Genomic and structural basis for evolution of tropane alkaloid biosynthesis.</title>
        <authorList>
            <person name="Wanga Y.-J."/>
            <person name="Taina T."/>
            <person name="Yua J.-Y."/>
            <person name="Lia J."/>
            <person name="Xua B."/>
            <person name="Chenc J."/>
            <person name="D'Auriad J.C."/>
            <person name="Huanga J.-P."/>
            <person name="Huanga S.-X."/>
        </authorList>
    </citation>
    <scope>NUCLEOTIDE SEQUENCE [LARGE SCALE GENOMIC DNA]</scope>
    <source>
        <strain evidence="2">cv. KIB-2019</strain>
    </source>
</reference>
<evidence type="ECO:0000313" key="2">
    <source>
        <dbReference type="Proteomes" id="UP001152561"/>
    </source>
</evidence>
<sequence length="67" mass="8063">MNFQYQRVGGWGINYLIVTNVLWVLSHEIGGRLGHFLYKAIDDSWWTWLLTFWNFQVAEFGNVDYEF</sequence>
<comment type="caution">
    <text evidence="1">The sequence shown here is derived from an EMBL/GenBank/DDBJ whole genome shotgun (WGS) entry which is preliminary data.</text>
</comment>
<protein>
    <submittedName>
        <fullName evidence="1">Uncharacterized protein</fullName>
    </submittedName>
</protein>
<proteinExistence type="predicted"/>
<name>A0A9Q1MKN0_9SOLA</name>
<evidence type="ECO:0000313" key="1">
    <source>
        <dbReference type="EMBL" id="KAJ8562089.1"/>
    </source>
</evidence>
<dbReference type="OrthoDB" id="10492757at2759"/>
<accession>A0A9Q1MKN0</accession>